<dbReference type="InterPro" id="IPR013083">
    <property type="entry name" value="Znf_RING/FYVE/PHD"/>
</dbReference>
<organism evidence="6 7">
    <name type="scientific">Crocodylus porosus</name>
    <name type="common">Saltwater crocodile</name>
    <name type="synonym">Estuarine crocodile</name>
    <dbReference type="NCBI Taxonomy" id="8502"/>
    <lineage>
        <taxon>Eukaryota</taxon>
        <taxon>Metazoa</taxon>
        <taxon>Chordata</taxon>
        <taxon>Craniata</taxon>
        <taxon>Vertebrata</taxon>
        <taxon>Euteleostomi</taxon>
        <taxon>Archelosauria</taxon>
        <taxon>Archosauria</taxon>
        <taxon>Crocodylia</taxon>
        <taxon>Longirostres</taxon>
        <taxon>Crocodylidae</taxon>
        <taxon>Crocodylus</taxon>
    </lineage>
</organism>
<dbReference type="Proteomes" id="UP000594220">
    <property type="component" value="Unplaced"/>
</dbReference>
<feature type="domain" description="RING-type" evidence="5">
    <location>
        <begin position="95"/>
        <end position="138"/>
    </location>
</feature>
<evidence type="ECO:0000259" key="5">
    <source>
        <dbReference type="PROSITE" id="PS50089"/>
    </source>
</evidence>
<dbReference type="SUPFAM" id="SSF57850">
    <property type="entry name" value="RING/U-box"/>
    <property type="match status" value="1"/>
</dbReference>
<reference evidence="6" key="2">
    <citation type="submission" date="2025-09" db="UniProtKB">
        <authorList>
            <consortium name="Ensembl"/>
        </authorList>
    </citation>
    <scope>IDENTIFICATION</scope>
</reference>
<evidence type="ECO:0000256" key="2">
    <source>
        <dbReference type="ARBA" id="ARBA00022771"/>
    </source>
</evidence>
<dbReference type="InterPro" id="IPR001841">
    <property type="entry name" value="Znf_RING"/>
</dbReference>
<evidence type="ECO:0000256" key="1">
    <source>
        <dbReference type="ARBA" id="ARBA00022723"/>
    </source>
</evidence>
<keyword evidence="1" id="KW-0479">Metal-binding</keyword>
<dbReference type="GO" id="GO:0005634">
    <property type="term" value="C:nucleus"/>
    <property type="evidence" value="ECO:0007669"/>
    <property type="project" value="TreeGrafter"/>
</dbReference>
<evidence type="ECO:0000256" key="3">
    <source>
        <dbReference type="ARBA" id="ARBA00022833"/>
    </source>
</evidence>
<reference evidence="6" key="1">
    <citation type="submission" date="2025-08" db="UniProtKB">
        <authorList>
            <consortium name="Ensembl"/>
        </authorList>
    </citation>
    <scope>IDENTIFICATION</scope>
</reference>
<keyword evidence="2 4" id="KW-0863">Zinc-finger</keyword>
<dbReference type="GeneTree" id="ENSGT00960000189368"/>
<protein>
    <recommendedName>
        <fullName evidence="5">RING-type domain-containing protein</fullName>
    </recommendedName>
</protein>
<name>A0A7M4FYJ5_CROPO</name>
<keyword evidence="3" id="KW-0862">Zinc</keyword>
<sequence>MFQATSKRTGSKHYFLIVHISVHKASLQERRDFVFTTSVDLVLKHGGKDPHSILIIVKYVRRYQYWRTRRKQLNEEQRKDLSTNRFNRGVKYTECAICLEPYKKGDLLKILSCSHGYHSKCIDLWHFIQSRNKTCPFCGLNSTALTSYQGAS</sequence>
<dbReference type="Gene3D" id="3.30.40.10">
    <property type="entry name" value="Zinc/RING finger domain, C3HC4 (zinc finger)"/>
    <property type="match status" value="1"/>
</dbReference>
<evidence type="ECO:0000313" key="6">
    <source>
        <dbReference type="Ensembl" id="ENSCPRP00005016551.1"/>
    </source>
</evidence>
<evidence type="ECO:0000313" key="7">
    <source>
        <dbReference type="Proteomes" id="UP000594220"/>
    </source>
</evidence>
<accession>A0A7M4FYJ5</accession>
<evidence type="ECO:0000256" key="4">
    <source>
        <dbReference type="PROSITE-ProRule" id="PRU00175"/>
    </source>
</evidence>
<dbReference type="GO" id="GO:0006511">
    <property type="term" value="P:ubiquitin-dependent protein catabolic process"/>
    <property type="evidence" value="ECO:0007669"/>
    <property type="project" value="TreeGrafter"/>
</dbReference>
<dbReference type="SMART" id="SM00184">
    <property type="entry name" value="RING"/>
    <property type="match status" value="1"/>
</dbReference>
<dbReference type="PANTHER" id="PTHR45931:SF20">
    <property type="entry name" value="RING-TYPE E3 UBIQUITIN TRANSFERASE"/>
    <property type="match status" value="1"/>
</dbReference>
<dbReference type="PANTHER" id="PTHR45931">
    <property type="entry name" value="SI:CH211-59O9.10"/>
    <property type="match status" value="1"/>
</dbReference>
<dbReference type="AlphaFoldDB" id="A0A7M4FYJ5"/>
<dbReference type="PROSITE" id="PS50089">
    <property type="entry name" value="ZF_RING_2"/>
    <property type="match status" value="1"/>
</dbReference>
<proteinExistence type="predicted"/>
<keyword evidence="7" id="KW-1185">Reference proteome</keyword>
<dbReference type="Ensembl" id="ENSCPRT00005019397.1">
    <property type="protein sequence ID" value="ENSCPRP00005016551.1"/>
    <property type="gene ID" value="ENSCPRG00005011542.1"/>
</dbReference>
<dbReference type="GO" id="GO:0061630">
    <property type="term" value="F:ubiquitin protein ligase activity"/>
    <property type="evidence" value="ECO:0007669"/>
    <property type="project" value="TreeGrafter"/>
</dbReference>
<dbReference type="GO" id="GO:0008270">
    <property type="term" value="F:zinc ion binding"/>
    <property type="evidence" value="ECO:0007669"/>
    <property type="project" value="UniProtKB-KW"/>
</dbReference>
<dbReference type="Pfam" id="PF17123">
    <property type="entry name" value="zf-RING_11"/>
    <property type="match status" value="1"/>
</dbReference>
<dbReference type="InterPro" id="IPR051834">
    <property type="entry name" value="RING_finger_E3_ligase"/>
</dbReference>